<protein>
    <submittedName>
        <fullName evidence="1">Uncharacterized protein</fullName>
    </submittedName>
</protein>
<evidence type="ECO:0000313" key="1">
    <source>
        <dbReference type="EMBL" id="CAE0235313.1"/>
    </source>
</evidence>
<proteinExistence type="predicted"/>
<dbReference type="EMBL" id="HBIA01014101">
    <property type="protein sequence ID" value="CAE0235313.1"/>
    <property type="molecule type" value="Transcribed_RNA"/>
</dbReference>
<organism evidence="1">
    <name type="scientific">Strombidium rassoulzadegani</name>
    <dbReference type="NCBI Taxonomy" id="1082188"/>
    <lineage>
        <taxon>Eukaryota</taxon>
        <taxon>Sar</taxon>
        <taxon>Alveolata</taxon>
        <taxon>Ciliophora</taxon>
        <taxon>Intramacronucleata</taxon>
        <taxon>Spirotrichea</taxon>
        <taxon>Oligotrichia</taxon>
        <taxon>Strombidiidae</taxon>
        <taxon>Strombidium</taxon>
    </lineage>
</organism>
<name>A0A7S3CRA7_9SPIT</name>
<accession>A0A7S3CRA7</accession>
<dbReference type="AlphaFoldDB" id="A0A7S3CRA7"/>
<gene>
    <name evidence="1" type="ORF">SRAS04492_LOCUS7120</name>
</gene>
<reference evidence="1" key="1">
    <citation type="submission" date="2021-01" db="EMBL/GenBank/DDBJ databases">
        <authorList>
            <person name="Corre E."/>
            <person name="Pelletier E."/>
            <person name="Niang G."/>
            <person name="Scheremetjew M."/>
            <person name="Finn R."/>
            <person name="Kale V."/>
            <person name="Holt S."/>
            <person name="Cochrane G."/>
            <person name="Meng A."/>
            <person name="Brown T."/>
            <person name="Cohen L."/>
        </authorList>
    </citation>
    <scope>NUCLEOTIDE SEQUENCE</scope>
    <source>
        <strain evidence="1">Ras09</strain>
    </source>
</reference>
<sequence>MDHLALFKVKADIKETGLSPYQIPFNYEILQEKQRMDPSNKDSFRQYLLPDGKTLATIDIGITEKEIMNELIGLYRNSNKLGEIKLRMQQHNDERKSWGGQAKSQPLQNQLKDNGKKSLAFKIDQTARKFCREECIDHEAIDYILLTGGGLKLKSQDGLKLNRVIQKEIEKVMMKDFPNIEINSCDEPHVGSILNGGKLLFSMSQFDQVMSVSRKEWQQDDQVVIKKLF</sequence>